<keyword evidence="5 6" id="KW-0472">Membrane</keyword>
<evidence type="ECO:0000256" key="3">
    <source>
        <dbReference type="ARBA" id="ARBA00022692"/>
    </source>
</evidence>
<dbReference type="RefSeq" id="WP_032817275.1">
    <property type="nucleotide sequence ID" value="NZ_LR031358.1"/>
</dbReference>
<feature type="transmembrane region" description="Helical" evidence="6">
    <location>
        <begin position="296"/>
        <end position="329"/>
    </location>
</feature>
<dbReference type="EMBL" id="WERV01000003">
    <property type="protein sequence ID" value="MDV7715121.1"/>
    <property type="molecule type" value="Genomic_DNA"/>
</dbReference>
<evidence type="ECO:0000256" key="5">
    <source>
        <dbReference type="ARBA" id="ARBA00023136"/>
    </source>
</evidence>
<feature type="transmembrane region" description="Helical" evidence="6">
    <location>
        <begin position="193"/>
        <end position="221"/>
    </location>
</feature>
<proteinExistence type="inferred from homology"/>
<evidence type="ECO:0000256" key="1">
    <source>
        <dbReference type="ARBA" id="ARBA00004141"/>
    </source>
</evidence>
<gene>
    <name evidence="8" type="ORF">ATX59_01570</name>
    <name evidence="7" type="ORF">GA838_04995</name>
    <name evidence="9" type="ORF">OENI_0302</name>
</gene>
<feature type="transmembrane region" description="Helical" evidence="6">
    <location>
        <begin position="227"/>
        <end position="258"/>
    </location>
</feature>
<feature type="transmembrane region" description="Helical" evidence="6">
    <location>
        <begin position="15"/>
        <end position="47"/>
    </location>
</feature>
<comment type="similarity">
    <text evidence="2">Belongs to the autoinducer-2 exporter (AI-2E) (TC 2.A.86) family.</text>
</comment>
<evidence type="ECO:0000256" key="4">
    <source>
        <dbReference type="ARBA" id="ARBA00022989"/>
    </source>
</evidence>
<organism evidence="8 10">
    <name type="scientific">Oenococcus oeni</name>
    <name type="common">Leuconostoc oenos</name>
    <dbReference type="NCBI Taxonomy" id="1247"/>
    <lineage>
        <taxon>Bacteria</taxon>
        <taxon>Bacillati</taxon>
        <taxon>Bacillota</taxon>
        <taxon>Bacilli</taxon>
        <taxon>Lactobacillales</taxon>
        <taxon>Lactobacillaceae</taxon>
        <taxon>Oenococcus</taxon>
    </lineage>
</organism>
<accession>A0A6N4A8R4</accession>
<evidence type="ECO:0000313" key="8">
    <source>
        <dbReference type="EMBL" id="OIM21919.1"/>
    </source>
</evidence>
<feature type="transmembrane region" description="Helical" evidence="6">
    <location>
        <begin position="140"/>
        <end position="160"/>
    </location>
</feature>
<dbReference type="EMBL" id="MLOK01000019">
    <property type="protein sequence ID" value="OIM21919.1"/>
    <property type="molecule type" value="Genomic_DNA"/>
</dbReference>
<feature type="transmembrane region" description="Helical" evidence="6">
    <location>
        <begin position="265"/>
        <end position="284"/>
    </location>
</feature>
<dbReference type="Pfam" id="PF01594">
    <property type="entry name" value="AI-2E_transport"/>
    <property type="match status" value="1"/>
</dbReference>
<dbReference type="AlphaFoldDB" id="A0A6N4A8R4"/>
<evidence type="ECO:0000313" key="9">
    <source>
        <dbReference type="EMBL" id="VDB97298.1"/>
    </source>
</evidence>
<evidence type="ECO:0000313" key="7">
    <source>
        <dbReference type="EMBL" id="MDV7715121.1"/>
    </source>
</evidence>
<name>A0A6N4A8R4_OENOE</name>
<protein>
    <submittedName>
        <fullName evidence="8">AI-2E family transporter</fullName>
    </submittedName>
</protein>
<evidence type="ECO:0000313" key="10">
    <source>
        <dbReference type="Proteomes" id="UP000181728"/>
    </source>
</evidence>
<evidence type="ECO:0000256" key="6">
    <source>
        <dbReference type="SAM" id="Phobius"/>
    </source>
</evidence>
<reference evidence="7" key="3">
    <citation type="submission" date="2019-10" db="EMBL/GenBank/DDBJ databases">
        <title>Malate fermentation in French cider.</title>
        <authorList>
            <person name="Cousin F.J."/>
            <person name="Medina Fernandez S."/>
            <person name="Misery B."/>
            <person name="Laplace J.-M."/>
            <person name="Cretenet M."/>
        </authorList>
    </citation>
    <scope>NUCLEOTIDE SEQUENCE</scope>
    <source>
        <strain evidence="7">UCMA15129</strain>
    </source>
</reference>
<dbReference type="PANTHER" id="PTHR21716">
    <property type="entry name" value="TRANSMEMBRANE PROTEIN"/>
    <property type="match status" value="1"/>
</dbReference>
<sequence length="349" mass="39123">MNYIGNFLKRKDAQLYLTLIFLIIVIYTLRNFIGVILLTTIFSYLAIKPSLFFKKQFKVPYLLAVILMYVFGLGLFISAITYAAPLLVEQLKVIPNMISKAIVDHPYLNKNIDKLINQAIHSSEIVSNSKNVLITGLREAGHVGTGFTHVVLAIFLSFVYSTSHNRLLKFGHEFLKSPYREFFKNIYYLARKFVLILGKIIETQLLICSINTLLMAIGLSLLKMPSLLLLTIIIFIFGLVPVAGVLISIIPLGLIAFASGGLIRVAEVIVLVVVIHLFESYFLHPRLMAGRTDLPVFVAFITLIIMSELLGGWGLIVGLPIVSFFLDILGVHSSEKKKKMPKTVKKNDH</sequence>
<dbReference type="PANTHER" id="PTHR21716:SF62">
    <property type="entry name" value="TRANSPORT PROTEIN YDBI-RELATED"/>
    <property type="match status" value="1"/>
</dbReference>
<reference evidence="8 10" key="1">
    <citation type="journal article" date="2016" name="BMC Genomics">
        <title>Consensus pan-genome assembly of the specialised wine bacterium Oenococcus oeni.</title>
        <authorList>
            <person name="Sternes P.R."/>
            <person name="Borneman A.R."/>
        </authorList>
    </citation>
    <scope>NUCLEOTIDE SEQUENCE [LARGE SCALE GENOMIC DNA]</scope>
    <source>
        <strain evidence="8 10">AWRIB661</strain>
    </source>
</reference>
<dbReference type="Proteomes" id="UP000181728">
    <property type="component" value="Unassembled WGS sequence"/>
</dbReference>
<dbReference type="InterPro" id="IPR002549">
    <property type="entry name" value="AI-2E-like"/>
</dbReference>
<dbReference type="EMBL" id="LR031358">
    <property type="protein sequence ID" value="VDB97298.1"/>
    <property type="molecule type" value="Genomic_DNA"/>
</dbReference>
<evidence type="ECO:0000256" key="2">
    <source>
        <dbReference type="ARBA" id="ARBA00009773"/>
    </source>
</evidence>
<dbReference type="Proteomes" id="UP001281024">
    <property type="component" value="Unassembled WGS sequence"/>
</dbReference>
<keyword evidence="3 6" id="KW-0812">Transmembrane</keyword>
<reference evidence="9 11" key="2">
    <citation type="submission" date="2018-08" db="EMBL/GenBank/DDBJ databases">
        <authorList>
            <person name="Lorentzen P. G. S. M."/>
        </authorList>
    </citation>
    <scope>NUCLEOTIDE SEQUENCE [LARGE SCALE GENOMIC DNA]</scope>
    <source>
        <strain evidence="9 11">CRBO_1381</strain>
    </source>
</reference>
<dbReference type="Proteomes" id="UP000294726">
    <property type="component" value="Chromosome"/>
</dbReference>
<evidence type="ECO:0000313" key="11">
    <source>
        <dbReference type="Proteomes" id="UP000294726"/>
    </source>
</evidence>
<dbReference type="GO" id="GO:0055085">
    <property type="term" value="P:transmembrane transport"/>
    <property type="evidence" value="ECO:0007669"/>
    <property type="project" value="TreeGrafter"/>
</dbReference>
<dbReference type="GO" id="GO:0016020">
    <property type="term" value="C:membrane"/>
    <property type="evidence" value="ECO:0007669"/>
    <property type="project" value="UniProtKB-SubCell"/>
</dbReference>
<keyword evidence="4 6" id="KW-1133">Transmembrane helix</keyword>
<comment type="subcellular location">
    <subcellularLocation>
        <location evidence="1">Membrane</location>
        <topology evidence="1">Multi-pass membrane protein</topology>
    </subcellularLocation>
</comment>
<feature type="transmembrane region" description="Helical" evidence="6">
    <location>
        <begin position="59"/>
        <end position="84"/>
    </location>
</feature>